<dbReference type="STRING" id="1123285.SAMN05660235_00542"/>
<evidence type="ECO:0000313" key="3">
    <source>
        <dbReference type="Proteomes" id="UP000243333"/>
    </source>
</evidence>
<organism evidence="2 3">
    <name type="scientific">Sporolituus thermophilus DSM 23256</name>
    <dbReference type="NCBI Taxonomy" id="1123285"/>
    <lineage>
        <taxon>Bacteria</taxon>
        <taxon>Bacillati</taxon>
        <taxon>Bacillota</taxon>
        <taxon>Negativicutes</taxon>
        <taxon>Selenomonadales</taxon>
        <taxon>Sporomusaceae</taxon>
        <taxon>Sporolituus</taxon>
    </lineage>
</organism>
<protein>
    <submittedName>
        <fullName evidence="2">Uncharacterized protein</fullName>
    </submittedName>
</protein>
<accession>A0A1G7IMZ9</accession>
<evidence type="ECO:0000313" key="2">
    <source>
        <dbReference type="EMBL" id="SDF13995.1"/>
    </source>
</evidence>
<feature type="region of interest" description="Disordered" evidence="1">
    <location>
        <begin position="1"/>
        <end position="25"/>
    </location>
</feature>
<name>A0A1G7IMZ9_9FIRM</name>
<dbReference type="AlphaFoldDB" id="A0A1G7IMZ9"/>
<reference evidence="3" key="1">
    <citation type="submission" date="2016-10" db="EMBL/GenBank/DDBJ databases">
        <authorList>
            <person name="Varghese N."/>
            <person name="Submissions S."/>
        </authorList>
    </citation>
    <scope>NUCLEOTIDE SEQUENCE [LARGE SCALE GENOMIC DNA]</scope>
    <source>
        <strain evidence="3">DSM 23256</strain>
    </source>
</reference>
<dbReference type="Proteomes" id="UP000243333">
    <property type="component" value="Unassembled WGS sequence"/>
</dbReference>
<feature type="compositionally biased region" description="Low complexity" evidence="1">
    <location>
        <begin position="1"/>
        <end position="17"/>
    </location>
</feature>
<sequence length="157" mass="16553">MPSQSAPTASTPTKSSPRFPLAPAKSITRCSQTATAILPGPTAYGAAILVPPTGQPLSLTPKDASATTRFTPARWAATLGKLSAPSREFNMAKPPAKASRPVGNRECQGYVVTYAWLVRSSILHLGIMPPQYICSGVLLYPLAGQSGQQYCSTNYSI</sequence>
<keyword evidence="3" id="KW-1185">Reference proteome</keyword>
<gene>
    <name evidence="2" type="ORF">SAMN05660235_00542</name>
</gene>
<evidence type="ECO:0000256" key="1">
    <source>
        <dbReference type="SAM" id="MobiDB-lite"/>
    </source>
</evidence>
<proteinExistence type="predicted"/>
<dbReference type="EMBL" id="FNBU01000003">
    <property type="protein sequence ID" value="SDF13995.1"/>
    <property type="molecule type" value="Genomic_DNA"/>
</dbReference>